<evidence type="ECO:0000256" key="1">
    <source>
        <dbReference type="SAM" id="MobiDB-lite"/>
    </source>
</evidence>
<feature type="compositionally biased region" description="Basic residues" evidence="1">
    <location>
        <begin position="39"/>
        <end position="48"/>
    </location>
</feature>
<name>A0A1I8F866_9PLAT</name>
<feature type="region of interest" description="Disordered" evidence="1">
    <location>
        <begin position="1"/>
        <end position="94"/>
    </location>
</feature>
<dbReference type="GO" id="GO:0031146">
    <property type="term" value="P:SCF-dependent proteasomal ubiquitin-dependent protein catabolic process"/>
    <property type="evidence" value="ECO:0007669"/>
    <property type="project" value="InterPro"/>
</dbReference>
<organism evidence="2 3">
    <name type="scientific">Macrostomum lignano</name>
    <dbReference type="NCBI Taxonomy" id="282301"/>
    <lineage>
        <taxon>Eukaryota</taxon>
        <taxon>Metazoa</taxon>
        <taxon>Spiralia</taxon>
        <taxon>Lophotrochozoa</taxon>
        <taxon>Platyhelminthes</taxon>
        <taxon>Rhabditophora</taxon>
        <taxon>Macrostomorpha</taxon>
        <taxon>Macrostomida</taxon>
        <taxon>Macrostomidae</taxon>
        <taxon>Macrostomum</taxon>
    </lineage>
</organism>
<dbReference type="WBParaSite" id="maker-unitig_23624-snap-gene-0.1-mRNA-1">
    <property type="protein sequence ID" value="maker-unitig_23624-snap-gene-0.1-mRNA-1"/>
    <property type="gene ID" value="maker-unitig_23624-snap-gene-0.1"/>
</dbReference>
<dbReference type="PANTHER" id="PTHR14753:SF3">
    <property type="entry name" value="F-BOX ONLY PROTEIN 38"/>
    <property type="match status" value="1"/>
</dbReference>
<feature type="compositionally biased region" description="Low complexity" evidence="1">
    <location>
        <begin position="49"/>
        <end position="58"/>
    </location>
</feature>
<feature type="compositionally biased region" description="Low complexity" evidence="1">
    <location>
        <begin position="544"/>
        <end position="559"/>
    </location>
</feature>
<dbReference type="GO" id="GO:0070936">
    <property type="term" value="P:protein K48-linked ubiquitination"/>
    <property type="evidence" value="ECO:0007669"/>
    <property type="project" value="TreeGrafter"/>
</dbReference>
<dbReference type="PANTHER" id="PTHR14753">
    <property type="entry name" value="F-BOX ONLY PROTEIN 38"/>
    <property type="match status" value="1"/>
</dbReference>
<keyword evidence="2" id="KW-1185">Reference proteome</keyword>
<accession>A0A1I8F866</accession>
<feature type="region of interest" description="Disordered" evidence="1">
    <location>
        <begin position="538"/>
        <end position="570"/>
    </location>
</feature>
<dbReference type="AlphaFoldDB" id="A0A1I8F866"/>
<sequence>SQPQRNLRRMSASSRLRSAAAASAGGTGAASSSASSASTRRKRGRRSGHGQQQLQLQRASKRPRLQDEELSRGSGGYCSEMSAPSPTAMTRVNSSGGSLDDLAAKAELFLGSGAGPSSGLQRRLRCDDAGSNPRVGGLAMARGAPAADRNLPVRGGAAAVTGGQSAVSAAVTKHLRLTKRINFCSGLPFTFLSEQLDDATLSSVLALCPEVTHILDFYPRRILHRAQVGGRRALTYAGILQALKQCKKLKSIEIMDVDLMSRIFATFPGWTLQCVCLNALPKMDCVRYLYLKWVRFRQRSVRQLQRPQAADLRDEQLRRASNAFRATCGVSPPGHWAGRSSLRVWSWSACAFIGGLVEHIVDEMNGESRKTECWLCNKSYHEEIDAGYFLLAFLRLSRLRCLQSSLCKDSLFVAPVHSSPSFPKLGHRYSVLQRTPVRMWAQRGSVASIPGLMTDSPPHGDGLRGRASRRLASLTVSRAPLPADPIALAGPAMPLFEAAALPSTWRKCPCNQPQNRLRRPHHPAAQLEMLRACGDDVSTRRRGCAPSSASPPANSGASSRRARPPRPVQGFFLAKPPARPPCCAALPRLPQPRCSDIRPTISQPQRAGRHAAAASAYSHRLAPSSSTLQTTSCSRVALRRRPATIYRCKIPAALASVDKRKGRSVDFYKWF</sequence>
<feature type="compositionally biased region" description="Low complexity" evidence="1">
    <location>
        <begin position="9"/>
        <end position="38"/>
    </location>
</feature>
<evidence type="ECO:0000313" key="2">
    <source>
        <dbReference type="Proteomes" id="UP000095280"/>
    </source>
</evidence>
<dbReference type="Proteomes" id="UP000095280">
    <property type="component" value="Unplaced"/>
</dbReference>
<dbReference type="InterPro" id="IPR042354">
    <property type="entry name" value="FBX38"/>
</dbReference>
<dbReference type="GO" id="GO:0005737">
    <property type="term" value="C:cytoplasm"/>
    <property type="evidence" value="ECO:0007669"/>
    <property type="project" value="TreeGrafter"/>
</dbReference>
<feature type="compositionally biased region" description="Polar residues" evidence="1">
    <location>
        <begin position="82"/>
        <end position="94"/>
    </location>
</feature>
<dbReference type="GO" id="GO:0005634">
    <property type="term" value="C:nucleus"/>
    <property type="evidence" value="ECO:0007669"/>
    <property type="project" value="TreeGrafter"/>
</dbReference>
<protein>
    <submittedName>
        <fullName evidence="3">F-box domain-containing protein</fullName>
    </submittedName>
</protein>
<proteinExistence type="predicted"/>
<reference evidence="3" key="1">
    <citation type="submission" date="2016-11" db="UniProtKB">
        <authorList>
            <consortium name="WormBaseParasite"/>
        </authorList>
    </citation>
    <scope>IDENTIFICATION</scope>
</reference>
<evidence type="ECO:0000313" key="3">
    <source>
        <dbReference type="WBParaSite" id="maker-unitig_23624-snap-gene-0.1-mRNA-1"/>
    </source>
</evidence>